<evidence type="ECO:0000259" key="2">
    <source>
        <dbReference type="Pfam" id="PF20408"/>
    </source>
</evidence>
<dbReference type="GeneID" id="105364199"/>
<dbReference type="Gene3D" id="3.40.50.1820">
    <property type="entry name" value="alpha/beta hydrolase"/>
    <property type="match status" value="1"/>
</dbReference>
<dbReference type="GO" id="GO:0044545">
    <property type="term" value="C:NSL complex"/>
    <property type="evidence" value="ECO:0007669"/>
    <property type="project" value="TreeGrafter"/>
</dbReference>
<dbReference type="AlphaFoldDB" id="A0AAJ7DXT7"/>
<keyword evidence="3" id="KW-1185">Reference proteome</keyword>
<feature type="compositionally biased region" description="Low complexity" evidence="1">
    <location>
        <begin position="534"/>
        <end position="546"/>
    </location>
</feature>
<dbReference type="PANTHER" id="PTHR13136:SF16">
    <property type="entry name" value="KAT8 REGULATORY NSL COMPLEX SUBUNIT 3"/>
    <property type="match status" value="1"/>
</dbReference>
<feature type="region of interest" description="Disordered" evidence="1">
    <location>
        <begin position="512"/>
        <end position="555"/>
    </location>
</feature>
<accession>A0AAJ7DXT7</accession>
<evidence type="ECO:0000256" key="1">
    <source>
        <dbReference type="SAM" id="MobiDB-lite"/>
    </source>
</evidence>
<dbReference type="KEGG" id="csol:105364199"/>
<feature type="domain" description="KANL3/Tex30 alpha/beta hydrolase-like" evidence="2">
    <location>
        <begin position="356"/>
        <end position="470"/>
    </location>
</feature>
<dbReference type="InterPro" id="IPR029058">
    <property type="entry name" value="AB_hydrolase_fold"/>
</dbReference>
<name>A0AAJ7DXT7_9HYME</name>
<dbReference type="PANTHER" id="PTHR13136">
    <property type="entry name" value="TESTIS DEVELOPMENT PROTEIN PRTD"/>
    <property type="match status" value="1"/>
</dbReference>
<dbReference type="Proteomes" id="UP000695007">
    <property type="component" value="Unplaced"/>
</dbReference>
<dbReference type="InterPro" id="IPR026555">
    <property type="entry name" value="NSL3/Tex30"/>
</dbReference>
<dbReference type="InterPro" id="IPR046879">
    <property type="entry name" value="KANL3/Tex30_Abhydrolase"/>
</dbReference>
<proteinExistence type="predicted"/>
<dbReference type="RefSeq" id="XP_011500387.1">
    <property type="nucleotide sequence ID" value="XM_011502085.1"/>
</dbReference>
<dbReference type="Pfam" id="PF20408">
    <property type="entry name" value="Abhydrolase_11"/>
    <property type="match status" value="1"/>
</dbReference>
<evidence type="ECO:0000313" key="3">
    <source>
        <dbReference type="Proteomes" id="UP000695007"/>
    </source>
</evidence>
<sequence>MSDSVSKSLKKNWVKMLLTTVPTISTTLTNNSGLLSPNDEIIDENPNKLINYLHQIAGNYEIELNVIMKDHCYARPWNWKPENVYVKPVRNLFFPKTQNAITKDNVKQEEFINIEDSDLEPTTPPFDLTKIRQTMDEFQRVANFVRSEDPDDWEEKIDKILWSPVQNRIFSRTVRILNSERVARLAKVNSLYEPILRRSSIDMTSKRFRETLASANWDWRISQWLHSLLFDYLPQEYLAIYLDILQTLRQKVPQLIDKMIAVQPNINSKGSSVTWETLGPLLKKSWDPIGPALNASRPKKLPGNPILIIVPNGMSSLMSSRQHRWITQLGTLGMVVTVNPHLGLIANKMTVIAGIEQLIQACRAKIQDIRVDFPGRPIILVGFKTGAALACQIGQLEHVTAIVCLGFPFNTVDGKRGAPDDTLLDVRCPVIFVIGQNSMLARVDDIEDLREHMLVPTSLIVVGSADDYLRIPTSKKISEKISQSMVDRCILDEIGDFVGGILLQPHPLPLRSPNSINNYESRGKRGDVRKRKNSTSSSVESEPQSPNLKKLRSHSPQQAIVTANNITGIQANVLTRGTLVALTSTTSIQTPRKKSRAPFVNQGFSDQLLTSRLTTQQQNLDNSTGGITLNIGSFASLAPVGPIRFEPTSISLQTPAAIKTNNTLKASNAFIKVSKNSQMNIAGAQNIAKIKMIMPTKKTTQRTVGNNYKNINIGDKTINMNMVNVLTPTTTALRINPSAKTVTNLKATTGNMNASPLPSIHATKSTVNSNGTIIGKPLSSSSILFTPQNSFITSTTTTTTPTTLTKGRTLSNLCINEQESDTSVADCNKKYAMFHSYNQDQLQSKNSSSSLTSLPEISKMRLSKNQAMSKISLQELSKVSSQSIVQNTEKNFKICSRSNNSTLEYSPTSRANSNENLDDDLGNILDIPIIIAKDDENLNNFDKLPVLPQTGITLNSDGKSLPINTVGNKVVFINNRNITSSTEFQQSQPLNQIVPTRTKSSVTLNRGILTASVQPTIKYTKIILTKRNDQEDKNSSVILAKTNKQSNKLLVIDSNNDIKYTQGNTRITDNYLNESKKSIKIENLNITDHQHDTNIFNVKPFIELKVENIKNS</sequence>
<evidence type="ECO:0000313" key="4">
    <source>
        <dbReference type="RefSeq" id="XP_011500387.1"/>
    </source>
</evidence>
<dbReference type="SUPFAM" id="SSF53474">
    <property type="entry name" value="alpha/beta-Hydrolases"/>
    <property type="match status" value="1"/>
</dbReference>
<protein>
    <submittedName>
        <fullName evidence="4">KAT8 regulatory NSL complex subunit 3</fullName>
    </submittedName>
</protein>
<dbReference type="CTD" id="5953"/>
<dbReference type="GO" id="GO:0045944">
    <property type="term" value="P:positive regulation of transcription by RNA polymerase II"/>
    <property type="evidence" value="ECO:0007669"/>
    <property type="project" value="TreeGrafter"/>
</dbReference>
<gene>
    <name evidence="4" type="primary">LOC105364199</name>
</gene>
<reference evidence="4" key="1">
    <citation type="submission" date="2025-08" db="UniProtKB">
        <authorList>
            <consortium name="RefSeq"/>
        </authorList>
    </citation>
    <scope>IDENTIFICATION</scope>
</reference>
<organism evidence="3 4">
    <name type="scientific">Ceratosolen solmsi marchali</name>
    <dbReference type="NCBI Taxonomy" id="326594"/>
    <lineage>
        <taxon>Eukaryota</taxon>
        <taxon>Metazoa</taxon>
        <taxon>Ecdysozoa</taxon>
        <taxon>Arthropoda</taxon>
        <taxon>Hexapoda</taxon>
        <taxon>Insecta</taxon>
        <taxon>Pterygota</taxon>
        <taxon>Neoptera</taxon>
        <taxon>Endopterygota</taxon>
        <taxon>Hymenoptera</taxon>
        <taxon>Apocrita</taxon>
        <taxon>Proctotrupomorpha</taxon>
        <taxon>Chalcidoidea</taxon>
        <taxon>Agaonidae</taxon>
        <taxon>Agaoninae</taxon>
        <taxon>Ceratosolen</taxon>
    </lineage>
</organism>